<feature type="transmembrane region" description="Helical" evidence="1">
    <location>
        <begin position="6"/>
        <end position="28"/>
    </location>
</feature>
<protein>
    <recommendedName>
        <fullName evidence="4">F-box domain-containing protein</fullName>
    </recommendedName>
</protein>
<gene>
    <name evidence="2" type="ORF">CAEBREN_06055</name>
</gene>
<evidence type="ECO:0000313" key="3">
    <source>
        <dbReference type="Proteomes" id="UP000008068"/>
    </source>
</evidence>
<dbReference type="Proteomes" id="UP000008068">
    <property type="component" value="Unassembled WGS sequence"/>
</dbReference>
<dbReference type="HOGENOM" id="CLU_1511922_0_0_1"/>
<keyword evidence="1" id="KW-1133">Transmembrane helix</keyword>
<keyword evidence="3" id="KW-1185">Reference proteome</keyword>
<keyword evidence="1" id="KW-0472">Membrane</keyword>
<sequence length="178" mass="20360">MGFSVVSFLALAFDTVLLCVSLFVPLYSFLQGLHGLLYGLYLLPFGLYRLMYELYGLYGMYGLLYGLYGSCGLYLLYRLLYELYGLLERAFLRASVIEEISEPSYPNLSHMPEVVMEEVLKKLDIKAMKTLFKNRSHPLKIENIGLDGPYPLQATDMTEKWKTTLSVGSENYIAWSKV</sequence>
<reference evidence="3" key="1">
    <citation type="submission" date="2011-07" db="EMBL/GenBank/DDBJ databases">
        <authorList>
            <consortium name="Caenorhabditis brenneri Sequencing and Analysis Consortium"/>
            <person name="Wilson R.K."/>
        </authorList>
    </citation>
    <scope>NUCLEOTIDE SEQUENCE [LARGE SCALE GENOMIC DNA]</scope>
    <source>
        <strain evidence="3">PB2801</strain>
    </source>
</reference>
<feature type="transmembrane region" description="Helical" evidence="1">
    <location>
        <begin position="35"/>
        <end position="52"/>
    </location>
</feature>
<evidence type="ECO:0000256" key="1">
    <source>
        <dbReference type="SAM" id="Phobius"/>
    </source>
</evidence>
<evidence type="ECO:0000313" key="2">
    <source>
        <dbReference type="EMBL" id="EGT35897.1"/>
    </source>
</evidence>
<evidence type="ECO:0008006" key="4">
    <source>
        <dbReference type="Google" id="ProtNLM"/>
    </source>
</evidence>
<name>G0NQQ1_CAEBE</name>
<accession>G0NQQ1</accession>
<organism evidence="3">
    <name type="scientific">Caenorhabditis brenneri</name>
    <name type="common">Nematode worm</name>
    <dbReference type="NCBI Taxonomy" id="135651"/>
    <lineage>
        <taxon>Eukaryota</taxon>
        <taxon>Metazoa</taxon>
        <taxon>Ecdysozoa</taxon>
        <taxon>Nematoda</taxon>
        <taxon>Chromadorea</taxon>
        <taxon>Rhabditida</taxon>
        <taxon>Rhabditina</taxon>
        <taxon>Rhabditomorpha</taxon>
        <taxon>Rhabditoidea</taxon>
        <taxon>Rhabditidae</taxon>
        <taxon>Peloderinae</taxon>
        <taxon>Caenorhabditis</taxon>
    </lineage>
</organism>
<feature type="transmembrane region" description="Helical" evidence="1">
    <location>
        <begin position="58"/>
        <end position="77"/>
    </location>
</feature>
<dbReference type="AlphaFoldDB" id="G0NQQ1"/>
<dbReference type="InParanoid" id="G0NQQ1"/>
<keyword evidence="1" id="KW-0812">Transmembrane</keyword>
<proteinExistence type="predicted"/>
<dbReference type="EMBL" id="GL379927">
    <property type="protein sequence ID" value="EGT35897.1"/>
    <property type="molecule type" value="Genomic_DNA"/>
</dbReference>